<dbReference type="EMBL" id="LYOS01000002">
    <property type="protein sequence ID" value="OFV68028.1"/>
    <property type="molecule type" value="Genomic_DNA"/>
</dbReference>
<keyword evidence="1" id="KW-1133">Transmembrane helix</keyword>
<evidence type="ECO:0000256" key="1">
    <source>
        <dbReference type="SAM" id="Phobius"/>
    </source>
</evidence>
<dbReference type="Proteomes" id="UP000186940">
    <property type="component" value="Unassembled WGS sequence"/>
</dbReference>
<dbReference type="AlphaFoldDB" id="A0A1F2P9T1"/>
<protein>
    <submittedName>
        <fullName evidence="2">Uncharacterized protein</fullName>
    </submittedName>
</protein>
<proteinExistence type="predicted"/>
<evidence type="ECO:0000313" key="3">
    <source>
        <dbReference type="Proteomes" id="UP000186940"/>
    </source>
</evidence>
<accession>A0A1F2P9T1</accession>
<organism evidence="2 3">
    <name type="scientific">Candidatus Syntropharchaeum caldarium</name>
    <dbReference type="NCBI Taxonomy" id="1838285"/>
    <lineage>
        <taxon>Archaea</taxon>
        <taxon>Methanobacteriati</taxon>
        <taxon>Methanobacteriota</taxon>
        <taxon>Stenosarchaea group</taxon>
        <taxon>Methanomicrobia</taxon>
        <taxon>Methanosarcinales</taxon>
        <taxon>ANME-2 cluster</taxon>
        <taxon>Candidatus Syntropharchaeum</taxon>
    </lineage>
</organism>
<keyword evidence="1" id="KW-0812">Transmembrane</keyword>
<reference evidence="2" key="1">
    <citation type="submission" date="2016-05" db="EMBL/GenBank/DDBJ databases">
        <title>Microbial consortia oxidize butane by reversing methanogenesis.</title>
        <authorList>
            <person name="Laso-Perez R."/>
            <person name="Richter M."/>
            <person name="Wegener G."/>
            <person name="Musat F."/>
        </authorList>
    </citation>
    <scope>NUCLEOTIDE SEQUENCE [LARGE SCALE GENOMIC DNA]</scope>
    <source>
        <strain evidence="2">BOX2</strain>
    </source>
</reference>
<comment type="caution">
    <text evidence="2">The sequence shown here is derived from an EMBL/GenBank/DDBJ whole genome shotgun (WGS) entry which is preliminary data.</text>
</comment>
<keyword evidence="1" id="KW-0472">Membrane</keyword>
<sequence>MIQPETTKYERDMRRMYVFILLILGLLALSGYVAIIY</sequence>
<name>A0A1F2P9T1_9EURY</name>
<keyword evidence="3" id="KW-1185">Reference proteome</keyword>
<feature type="transmembrane region" description="Helical" evidence="1">
    <location>
        <begin position="16"/>
        <end position="36"/>
    </location>
</feature>
<gene>
    <name evidence="2" type="ORF">SCAL_000668</name>
</gene>
<evidence type="ECO:0000313" key="2">
    <source>
        <dbReference type="EMBL" id="OFV68028.1"/>
    </source>
</evidence>